<dbReference type="Proteomes" id="UP000663826">
    <property type="component" value="Unassembled WGS sequence"/>
</dbReference>
<dbReference type="InterPro" id="IPR051055">
    <property type="entry name" value="PIF1_helicase"/>
</dbReference>
<dbReference type="InterPro" id="IPR027417">
    <property type="entry name" value="P-loop_NTPase"/>
</dbReference>
<evidence type="ECO:0000313" key="2">
    <source>
        <dbReference type="Proteomes" id="UP000663826"/>
    </source>
</evidence>
<gene>
    <name evidence="1" type="ORF">RDB_LOCUS67429</name>
</gene>
<dbReference type="SUPFAM" id="SSF52540">
    <property type="entry name" value="P-loop containing nucleoside triphosphate hydrolases"/>
    <property type="match status" value="1"/>
</dbReference>
<dbReference type="AlphaFoldDB" id="A0A8H2Y2U1"/>
<protein>
    <recommendedName>
        <fullName evidence="3">DNA helicase</fullName>
    </recommendedName>
</protein>
<dbReference type="EMBL" id="CAJMWQ010001179">
    <property type="protein sequence ID" value="CAE6438976.1"/>
    <property type="molecule type" value="Genomic_DNA"/>
</dbReference>
<sequence>MARKMKIGKGRSFGDIQVIAAGDFFQLPPESIDHPSPDYAFNSTVWNKTFSTNQFELSEVFSQTEPDFIEMLNQARIGKLTSKSEELLTSLTRPIPVPNIELCPLQVQARALISSHFDSLLGNPVRFRALDQVVTPERTILSRLLGRKDKEAYDQIAPEVLELKIGAQVICTQDINIGKIHIPKLAIGTVINFSTPGEADRLKIPYSSKDHQVSREWPVVQFENGKKILAVPIKFKFGGSNGMVHVEGSRTQIPLKLAPAGLVHEFQSHNRISTMLIVGLAYVAMSRAKSLGRLEVSNYLSGSIVSPEIVTSWYKKQPWARFLS</sequence>
<accession>A0A8H2Y2U1</accession>
<evidence type="ECO:0000313" key="1">
    <source>
        <dbReference type="EMBL" id="CAE6438976.1"/>
    </source>
</evidence>
<dbReference type="PANTHER" id="PTHR47642">
    <property type="entry name" value="ATP-DEPENDENT DNA HELICASE"/>
    <property type="match status" value="1"/>
</dbReference>
<reference evidence="1" key="1">
    <citation type="submission" date="2021-01" db="EMBL/GenBank/DDBJ databases">
        <authorList>
            <person name="Kaushik A."/>
        </authorList>
    </citation>
    <scope>NUCLEOTIDE SEQUENCE</scope>
    <source>
        <strain evidence="1">AG1-1B</strain>
    </source>
</reference>
<comment type="caution">
    <text evidence="1">The sequence shown here is derived from an EMBL/GenBank/DDBJ whole genome shotgun (WGS) entry which is preliminary data.</text>
</comment>
<evidence type="ECO:0008006" key="3">
    <source>
        <dbReference type="Google" id="ProtNLM"/>
    </source>
</evidence>
<proteinExistence type="predicted"/>
<organism evidence="1 2">
    <name type="scientific">Rhizoctonia solani</name>
    <dbReference type="NCBI Taxonomy" id="456999"/>
    <lineage>
        <taxon>Eukaryota</taxon>
        <taxon>Fungi</taxon>
        <taxon>Dikarya</taxon>
        <taxon>Basidiomycota</taxon>
        <taxon>Agaricomycotina</taxon>
        <taxon>Agaricomycetes</taxon>
        <taxon>Cantharellales</taxon>
        <taxon>Ceratobasidiaceae</taxon>
        <taxon>Rhizoctonia</taxon>
    </lineage>
</organism>
<name>A0A8H2Y2U1_9AGAM</name>